<dbReference type="EMBL" id="JAVDYG010000001">
    <property type="protein sequence ID" value="MDR7363785.1"/>
    <property type="molecule type" value="Genomic_DNA"/>
</dbReference>
<accession>A0ABU2BZF6</accession>
<dbReference type="Gene3D" id="3.10.520.10">
    <property type="entry name" value="ApbE-like domains"/>
    <property type="match status" value="1"/>
</dbReference>
<proteinExistence type="predicted"/>
<dbReference type="InterPro" id="IPR003374">
    <property type="entry name" value="ApbE-like_sf"/>
</dbReference>
<dbReference type="RefSeq" id="WP_310304608.1">
    <property type="nucleotide sequence ID" value="NZ_BAAAPS010000005.1"/>
</dbReference>
<sequence length="92" mass="9645">MAGPGPAYDDWSLWSTSARLVVTEARPVWRTVTVAAPTCLLANAASTASVVLGEDAPAWLAERHLDARLVGADGRVVRVGGWPTPGDRVHAA</sequence>
<protein>
    <submittedName>
        <fullName evidence="1">Uncharacterized protein</fullName>
    </submittedName>
</protein>
<organism evidence="1 2">
    <name type="scientific">Nocardioides marmoribigeumensis</name>
    <dbReference type="NCBI Taxonomy" id="433649"/>
    <lineage>
        <taxon>Bacteria</taxon>
        <taxon>Bacillati</taxon>
        <taxon>Actinomycetota</taxon>
        <taxon>Actinomycetes</taxon>
        <taxon>Propionibacteriales</taxon>
        <taxon>Nocardioidaceae</taxon>
        <taxon>Nocardioides</taxon>
    </lineage>
</organism>
<reference evidence="1 2" key="1">
    <citation type="submission" date="2023-07" db="EMBL/GenBank/DDBJ databases">
        <title>Sequencing the genomes of 1000 actinobacteria strains.</title>
        <authorList>
            <person name="Klenk H.-P."/>
        </authorList>
    </citation>
    <scope>NUCLEOTIDE SEQUENCE [LARGE SCALE GENOMIC DNA]</scope>
    <source>
        <strain evidence="1 2">DSM 19426</strain>
    </source>
</reference>
<dbReference type="Proteomes" id="UP001183648">
    <property type="component" value="Unassembled WGS sequence"/>
</dbReference>
<name>A0ABU2BZF6_9ACTN</name>
<evidence type="ECO:0000313" key="1">
    <source>
        <dbReference type="EMBL" id="MDR7363785.1"/>
    </source>
</evidence>
<evidence type="ECO:0000313" key="2">
    <source>
        <dbReference type="Proteomes" id="UP001183648"/>
    </source>
</evidence>
<gene>
    <name evidence="1" type="ORF">J2S63_003338</name>
</gene>
<keyword evidence="2" id="KW-1185">Reference proteome</keyword>
<dbReference type="SUPFAM" id="SSF143631">
    <property type="entry name" value="ApbE-like"/>
    <property type="match status" value="1"/>
</dbReference>
<comment type="caution">
    <text evidence="1">The sequence shown here is derived from an EMBL/GenBank/DDBJ whole genome shotgun (WGS) entry which is preliminary data.</text>
</comment>